<protein>
    <recommendedName>
        <fullName evidence="1">NIF system FeS cluster assembly NifU N-terminal domain-containing protein</fullName>
    </recommendedName>
</protein>
<dbReference type="GO" id="GO:0051536">
    <property type="term" value="F:iron-sulfur cluster binding"/>
    <property type="evidence" value="ECO:0007669"/>
    <property type="project" value="InterPro"/>
</dbReference>
<proteinExistence type="predicted"/>
<dbReference type="PANTHER" id="PTHR10093">
    <property type="entry name" value="IRON-SULFUR CLUSTER ASSEMBLY ENZYME NIFU HOMOLOG"/>
    <property type="match status" value="1"/>
</dbReference>
<reference evidence="3" key="1">
    <citation type="submission" date="2017-09" db="EMBL/GenBank/DDBJ databases">
        <title>Depth-based differentiation of microbial function through sediment-hosted aquifers and enrichment of novel symbionts in the deep terrestrial subsurface.</title>
        <authorList>
            <person name="Probst A.J."/>
            <person name="Ladd B."/>
            <person name="Jarett J.K."/>
            <person name="Geller-Mcgrath D.E."/>
            <person name="Sieber C.M.K."/>
            <person name="Emerson J.B."/>
            <person name="Anantharaman K."/>
            <person name="Thomas B.C."/>
            <person name="Malmstrom R."/>
            <person name="Stieglmeier M."/>
            <person name="Klingl A."/>
            <person name="Woyke T."/>
            <person name="Ryan C.M."/>
            <person name="Banfield J.F."/>
        </authorList>
    </citation>
    <scope>NUCLEOTIDE SEQUENCE [LARGE SCALE GENOMIC DNA]</scope>
</reference>
<dbReference type="Gene3D" id="3.90.1010.10">
    <property type="match status" value="1"/>
</dbReference>
<organism evidence="2 3">
    <name type="scientific">candidate division WWE3 bacterium CG_4_9_14_0_2_um_filter_35_11</name>
    <dbReference type="NCBI Taxonomy" id="1975077"/>
    <lineage>
        <taxon>Bacteria</taxon>
        <taxon>Katanobacteria</taxon>
    </lineage>
</organism>
<dbReference type="EMBL" id="PFSJ01000018">
    <property type="protein sequence ID" value="PJC23662.1"/>
    <property type="molecule type" value="Genomic_DNA"/>
</dbReference>
<evidence type="ECO:0000259" key="1">
    <source>
        <dbReference type="Pfam" id="PF01592"/>
    </source>
</evidence>
<feature type="domain" description="NIF system FeS cluster assembly NifU N-terminal" evidence="1">
    <location>
        <begin position="6"/>
        <end position="121"/>
    </location>
</feature>
<dbReference type="GO" id="GO:0016226">
    <property type="term" value="P:iron-sulfur cluster assembly"/>
    <property type="evidence" value="ECO:0007669"/>
    <property type="project" value="InterPro"/>
</dbReference>
<comment type="caution">
    <text evidence="2">The sequence shown here is derived from an EMBL/GenBank/DDBJ whole genome shotgun (WGS) entry which is preliminary data.</text>
</comment>
<sequence>MTDQLYKEEFLFHFKNQNHNRLLKSKSHFGRDVNTSCGDEVLIELSVENEIIKDVGYVSGGCIISTGAISILSDFIIGKTIEYAKALTEDEYINLLGIDLTFARKKCALVGFNALKKAIGNNEKG</sequence>
<dbReference type="Proteomes" id="UP000229756">
    <property type="component" value="Unassembled WGS sequence"/>
</dbReference>
<dbReference type="InterPro" id="IPR002871">
    <property type="entry name" value="NIF_FeS_clus_asmbl_NifU_N"/>
</dbReference>
<dbReference type="SUPFAM" id="SSF82649">
    <property type="entry name" value="SufE/NifU"/>
    <property type="match status" value="1"/>
</dbReference>
<evidence type="ECO:0000313" key="3">
    <source>
        <dbReference type="Proteomes" id="UP000229756"/>
    </source>
</evidence>
<dbReference type="CDD" id="cd06664">
    <property type="entry name" value="IscU_like"/>
    <property type="match status" value="1"/>
</dbReference>
<dbReference type="AlphaFoldDB" id="A0A2M8ELQ0"/>
<evidence type="ECO:0000313" key="2">
    <source>
        <dbReference type="EMBL" id="PJC23662.1"/>
    </source>
</evidence>
<accession>A0A2M8ELQ0</accession>
<dbReference type="Pfam" id="PF01592">
    <property type="entry name" value="NifU_N"/>
    <property type="match status" value="1"/>
</dbReference>
<name>A0A2M8ELQ0_UNCKA</name>
<gene>
    <name evidence="2" type="ORF">CO058_02200</name>
</gene>
<dbReference type="GO" id="GO:0005506">
    <property type="term" value="F:iron ion binding"/>
    <property type="evidence" value="ECO:0007669"/>
    <property type="project" value="InterPro"/>
</dbReference>